<feature type="compositionally biased region" description="Basic residues" evidence="5">
    <location>
        <begin position="619"/>
        <end position="628"/>
    </location>
</feature>
<feature type="region of interest" description="Disordered" evidence="5">
    <location>
        <begin position="435"/>
        <end position="461"/>
    </location>
</feature>
<dbReference type="GO" id="GO:0046872">
    <property type="term" value="F:metal ion binding"/>
    <property type="evidence" value="ECO:0007669"/>
    <property type="project" value="UniProtKB-KW"/>
</dbReference>
<feature type="compositionally biased region" description="Polar residues" evidence="5">
    <location>
        <begin position="697"/>
        <end position="713"/>
    </location>
</feature>
<keyword evidence="3 4" id="KW-0440">LIM domain</keyword>
<evidence type="ECO:0000256" key="2">
    <source>
        <dbReference type="ARBA" id="ARBA00022833"/>
    </source>
</evidence>
<dbReference type="PROSITE" id="PS00478">
    <property type="entry name" value="LIM_DOMAIN_1"/>
    <property type="match status" value="1"/>
</dbReference>
<organism evidence="7 8">
    <name type="scientific">Schistosoma japonicum</name>
    <name type="common">Blood fluke</name>
    <dbReference type="NCBI Taxonomy" id="6182"/>
    <lineage>
        <taxon>Eukaryota</taxon>
        <taxon>Metazoa</taxon>
        <taxon>Spiralia</taxon>
        <taxon>Lophotrochozoa</taxon>
        <taxon>Platyhelminthes</taxon>
        <taxon>Trematoda</taxon>
        <taxon>Digenea</taxon>
        <taxon>Strigeidida</taxon>
        <taxon>Schistosomatoidea</taxon>
        <taxon>Schistosomatidae</taxon>
        <taxon>Schistosoma</taxon>
    </lineage>
</organism>
<feature type="compositionally biased region" description="Basic and acidic residues" evidence="5">
    <location>
        <begin position="930"/>
        <end position="940"/>
    </location>
</feature>
<evidence type="ECO:0000313" key="7">
    <source>
        <dbReference type="EMBL" id="TNN17651.1"/>
    </source>
</evidence>
<dbReference type="SMART" id="SM00132">
    <property type="entry name" value="LIM"/>
    <property type="match status" value="1"/>
</dbReference>
<dbReference type="Proteomes" id="UP000311919">
    <property type="component" value="Unassembled WGS sequence"/>
</dbReference>
<dbReference type="PANTHER" id="PTHR46767">
    <property type="entry name" value="LIM DOMAIN ONLY PROTEIN 7"/>
    <property type="match status" value="1"/>
</dbReference>
<sequence length="954" mass="106158">MSLSHSTSPNFGEKPHFKINDQQQSLPGVEYLQGNNSGFEEEEEWQSKLDVWREKRRQALRTEATKFALLQEHESKENERRREEVKDRLRKVKNQRNLISSGHVSPLDLTPPPKINSPGVALLTGSDLDPPTISYSEKGQMDTVTASQSISLHRFQYIENESFPNLKISETDLNGHSNRSSPVSELKTDVQSNSMDRIIDVSPLNKNSSEKYPKCDSIEIVRDSISKPTGESGNAKLTLSPEKKVPADMSFKYDDYSECKLRLSSRHGVSEVHWGLTIKAEGPSNTFPFIVERVKIGSSADICEFQKGDILASIDGVNLGISRMSTNRCMNQVTKLDDLEKLMVRLVLANKPITVQVFRKMDELEDINGGESDIGGDYSVESPVMKSQHTPSNTSDSDSECHEVLVSQTGVVSREASPVDTPVLQRSITITHALHRSPSQSSIQISDNEVNNSSVSTNSEGKEYNCQKGYFDISSKSSDIINRIQTSPHKSSQNKPKNAITNPTEIEVFSSTPTPVDLANCSNTSNCKQNVKVTLMAPNSFALATSSMLSPCIQASHRIRPPISVMEDTKLPDFINEITRTQYSTVSKSYSQTASPNVVRSLITSTFPNETKHPSSSPKTRHSSQQRTFHIHPRLPEVWDDVPLHTVDGQGSFSPNYKQNLMYNAPPQSYLLYNTNLSKPELDSSRPRVPPRPIPKTSYTPPQLSQFTTTAETDSLPSILSSSNQSRLTKSDLSSSTTKSKSSRASELDTHVNNSKTRPQPQPVALLSENKLKQLSQDSLNSGDKHSVNEVIFNDYQGSERSPVKRNLSSSNEDKGNLSPIQNFEAEAPPIPPRTPRVQIVDNNQLCAACNAKLDCEDSMVIESLNLYYHLPCFVCARCGVALGDGLSDVEVRVRRNSLYCSKCHSKNLITSKCNKSECYTKTRQQKPPRPTDKRHRNDTEQQMSANLNKVHGT</sequence>
<feature type="region of interest" description="Disordered" evidence="5">
    <location>
        <begin position="795"/>
        <end position="818"/>
    </location>
</feature>
<evidence type="ECO:0000259" key="6">
    <source>
        <dbReference type="PROSITE" id="PS50023"/>
    </source>
</evidence>
<feature type="region of interest" description="Disordered" evidence="5">
    <location>
        <begin position="921"/>
        <end position="954"/>
    </location>
</feature>
<evidence type="ECO:0000256" key="1">
    <source>
        <dbReference type="ARBA" id="ARBA00022723"/>
    </source>
</evidence>
<feature type="region of interest" description="Disordered" evidence="5">
    <location>
        <begin position="380"/>
        <end position="400"/>
    </location>
</feature>
<dbReference type="OrthoDB" id="15627at2759"/>
<feature type="compositionally biased region" description="Polar residues" evidence="5">
    <location>
        <begin position="437"/>
        <end position="447"/>
    </location>
</feature>
<feature type="compositionally biased region" description="Low complexity" evidence="5">
    <location>
        <begin position="448"/>
        <end position="459"/>
    </location>
</feature>
<protein>
    <submittedName>
        <fullName evidence="7">LIM and calponin homology domains-containing protein isoform 2</fullName>
    </submittedName>
</protein>
<dbReference type="InterPro" id="IPR001781">
    <property type="entry name" value="Znf_LIM"/>
</dbReference>
<evidence type="ECO:0000256" key="3">
    <source>
        <dbReference type="ARBA" id="ARBA00023038"/>
    </source>
</evidence>
<gene>
    <name evidence="7" type="ORF">EWB00_011054</name>
</gene>
<keyword evidence="8" id="KW-1185">Reference proteome</keyword>
<dbReference type="Gene3D" id="2.10.110.10">
    <property type="entry name" value="Cysteine Rich Protein"/>
    <property type="match status" value="1"/>
</dbReference>
<dbReference type="CDD" id="cd08368">
    <property type="entry name" value="LIM"/>
    <property type="match status" value="1"/>
</dbReference>
<dbReference type="PANTHER" id="PTHR46767:SF2">
    <property type="entry name" value="LIM DOMAIN 7B"/>
    <property type="match status" value="1"/>
</dbReference>
<feature type="region of interest" description="Disordered" evidence="5">
    <location>
        <begin position="606"/>
        <end position="628"/>
    </location>
</feature>
<accession>A0A4Z2DMB5</accession>
<feature type="compositionally biased region" description="Low complexity" evidence="5">
    <location>
        <begin position="715"/>
        <end position="743"/>
    </location>
</feature>
<feature type="compositionally biased region" description="Polar residues" evidence="5">
    <location>
        <begin position="606"/>
        <end position="618"/>
    </location>
</feature>
<keyword evidence="1 4" id="KW-0479">Metal-binding</keyword>
<feature type="compositionally biased region" description="Polar residues" evidence="5">
    <location>
        <begin position="1"/>
        <end position="10"/>
    </location>
</feature>
<evidence type="ECO:0000256" key="4">
    <source>
        <dbReference type="PROSITE-ProRule" id="PRU00125"/>
    </source>
</evidence>
<dbReference type="AlphaFoldDB" id="A0A4Z2DMB5"/>
<feature type="region of interest" description="Disordered" evidence="5">
    <location>
        <begin position="1"/>
        <end position="44"/>
    </location>
</feature>
<dbReference type="Pfam" id="PF00412">
    <property type="entry name" value="LIM"/>
    <property type="match status" value="1"/>
</dbReference>
<feature type="region of interest" description="Disordered" evidence="5">
    <location>
        <begin position="678"/>
        <end position="763"/>
    </location>
</feature>
<dbReference type="GO" id="GO:0030155">
    <property type="term" value="P:regulation of cell adhesion"/>
    <property type="evidence" value="ECO:0007669"/>
    <property type="project" value="InterPro"/>
</dbReference>
<feature type="domain" description="LIM zinc-binding" evidence="6">
    <location>
        <begin position="845"/>
        <end position="911"/>
    </location>
</feature>
<dbReference type="GO" id="GO:0023051">
    <property type="term" value="P:regulation of signaling"/>
    <property type="evidence" value="ECO:0007669"/>
    <property type="project" value="InterPro"/>
</dbReference>
<dbReference type="STRING" id="6182.A0A4Z2DMB5"/>
<dbReference type="InterPro" id="IPR036034">
    <property type="entry name" value="PDZ_sf"/>
</dbReference>
<evidence type="ECO:0000256" key="5">
    <source>
        <dbReference type="SAM" id="MobiDB-lite"/>
    </source>
</evidence>
<keyword evidence="2 4" id="KW-0862">Zinc</keyword>
<comment type="caution">
    <text evidence="7">The sequence shown here is derived from an EMBL/GenBank/DDBJ whole genome shotgun (WGS) entry which is preliminary data.</text>
</comment>
<feature type="compositionally biased region" description="Polar residues" evidence="5">
    <location>
        <begin position="385"/>
        <end position="396"/>
    </location>
</feature>
<dbReference type="SUPFAM" id="SSF50156">
    <property type="entry name" value="PDZ domain-like"/>
    <property type="match status" value="1"/>
</dbReference>
<dbReference type="InterPro" id="IPR029978">
    <property type="entry name" value="LMO-7"/>
</dbReference>
<dbReference type="PROSITE" id="PS50023">
    <property type="entry name" value="LIM_DOMAIN_2"/>
    <property type="match status" value="1"/>
</dbReference>
<dbReference type="EMBL" id="SKCS01000090">
    <property type="protein sequence ID" value="TNN17651.1"/>
    <property type="molecule type" value="Genomic_DNA"/>
</dbReference>
<reference evidence="7 8" key="1">
    <citation type="submission" date="2019-03" db="EMBL/GenBank/DDBJ databases">
        <title>An improved genome assembly of the fluke Schistosoma japonicum.</title>
        <authorList>
            <person name="Hu W."/>
            <person name="Luo F."/>
            <person name="Yin M."/>
            <person name="Mo X."/>
            <person name="Sun C."/>
            <person name="Wu Q."/>
            <person name="Zhu B."/>
            <person name="Xiang M."/>
            <person name="Wang J."/>
            <person name="Wang Y."/>
            <person name="Zhang T."/>
            <person name="Xu B."/>
            <person name="Zheng H."/>
            <person name="Feng Z."/>
        </authorList>
    </citation>
    <scope>NUCLEOTIDE SEQUENCE [LARGE SCALE GENOMIC DNA]</scope>
    <source>
        <strain evidence="7">HuSjv2</strain>
        <tissue evidence="7">Worms</tissue>
    </source>
</reference>
<proteinExistence type="predicted"/>
<evidence type="ECO:0000313" key="8">
    <source>
        <dbReference type="Proteomes" id="UP000311919"/>
    </source>
</evidence>
<name>A0A4Z2DMB5_SCHJA</name>